<evidence type="ECO:0000256" key="3">
    <source>
        <dbReference type="ARBA" id="ARBA00023239"/>
    </source>
</evidence>
<reference evidence="5" key="1">
    <citation type="journal article" date="2015" name="Nature">
        <title>Complex archaea that bridge the gap between prokaryotes and eukaryotes.</title>
        <authorList>
            <person name="Spang A."/>
            <person name="Saw J.H."/>
            <person name="Jorgensen S.L."/>
            <person name="Zaremba-Niedzwiedzka K."/>
            <person name="Martijn J."/>
            <person name="Lind A.E."/>
            <person name="van Eijk R."/>
            <person name="Schleper C."/>
            <person name="Guy L."/>
            <person name="Ettema T.J."/>
        </authorList>
    </citation>
    <scope>NUCLEOTIDE SEQUENCE</scope>
</reference>
<keyword evidence="3" id="KW-0456">Lyase</keyword>
<dbReference type="AlphaFoldDB" id="A0A0F9M8Q8"/>
<evidence type="ECO:0000256" key="1">
    <source>
        <dbReference type="ARBA" id="ARBA00001911"/>
    </source>
</evidence>
<organism evidence="5">
    <name type="scientific">marine sediment metagenome</name>
    <dbReference type="NCBI Taxonomy" id="412755"/>
    <lineage>
        <taxon>unclassified sequences</taxon>
        <taxon>metagenomes</taxon>
        <taxon>ecological metagenomes</taxon>
    </lineage>
</organism>
<accession>A0A0F9M8Q8</accession>
<comment type="caution">
    <text evidence="5">The sequence shown here is derived from an EMBL/GenBank/DDBJ whole genome shotgun (WGS) entry which is preliminary data.</text>
</comment>
<dbReference type="Gene3D" id="3.40.50.720">
    <property type="entry name" value="NAD(P)-binding Rossmann-like Domain"/>
    <property type="match status" value="1"/>
</dbReference>
<dbReference type="InterPro" id="IPR016040">
    <property type="entry name" value="NAD(P)-bd_dom"/>
</dbReference>
<dbReference type="EMBL" id="LAZR01004995">
    <property type="protein sequence ID" value="KKN03795.1"/>
    <property type="molecule type" value="Genomic_DNA"/>
</dbReference>
<dbReference type="FunFam" id="3.40.50.720:FF:000304">
    <property type="entry name" value="UDP-glucose 4,6-dehydratase"/>
    <property type="match status" value="1"/>
</dbReference>
<dbReference type="GO" id="GO:0008460">
    <property type="term" value="F:dTDP-glucose 4,6-dehydratase activity"/>
    <property type="evidence" value="ECO:0007669"/>
    <property type="project" value="InterPro"/>
</dbReference>
<dbReference type="GO" id="GO:0009225">
    <property type="term" value="P:nucleotide-sugar metabolic process"/>
    <property type="evidence" value="ECO:0007669"/>
    <property type="project" value="InterPro"/>
</dbReference>
<sequence>MKNILVTGGAGFIGANFINLLLDKDEEANVINLDKLTYAGDTDRLKTLEGLSRYKFINGDICDKKAVHDAFSSGPSGPSGIDCVVHFAAESHVDRSIEDAEAFETTNVRGTLVLLEAARVHGANRFVHISTDEVYGELGEEGRFTEETPFAPNSPYSASKASADLFVQAYRHTYGLDTVTVRPSNNYGPWQYPEKLIPVVINHALDDLPVPVYARGLNVREWLFVEDCAEGIMQAMEKGKTGEAYNLGSGHERRNIDVVKGILSLLDKPESLINFVMDRPGHDFRYSLDSGKVKADAGWEASTGFEQGLELTVKWYVDNQPWWRKFLKY</sequence>
<protein>
    <recommendedName>
        <fullName evidence="4">NAD(P)-binding domain-containing protein</fullName>
    </recommendedName>
</protein>
<dbReference type="CDD" id="cd05246">
    <property type="entry name" value="dTDP_GD_SDR_e"/>
    <property type="match status" value="1"/>
</dbReference>
<dbReference type="SUPFAM" id="SSF51735">
    <property type="entry name" value="NAD(P)-binding Rossmann-fold domains"/>
    <property type="match status" value="1"/>
</dbReference>
<dbReference type="PANTHER" id="PTHR43000">
    <property type="entry name" value="DTDP-D-GLUCOSE 4,6-DEHYDRATASE-RELATED"/>
    <property type="match status" value="1"/>
</dbReference>
<dbReference type="InterPro" id="IPR036291">
    <property type="entry name" value="NAD(P)-bd_dom_sf"/>
</dbReference>
<evidence type="ECO:0000259" key="4">
    <source>
        <dbReference type="Pfam" id="PF16363"/>
    </source>
</evidence>
<comment type="cofactor">
    <cofactor evidence="1">
        <name>NAD(+)</name>
        <dbReference type="ChEBI" id="CHEBI:57540"/>
    </cofactor>
</comment>
<feature type="domain" description="NAD(P)-binding" evidence="4">
    <location>
        <begin position="5"/>
        <end position="310"/>
    </location>
</feature>
<proteinExistence type="predicted"/>
<keyword evidence="2" id="KW-0520">NAD</keyword>
<name>A0A0F9M8Q8_9ZZZZ</name>
<dbReference type="InterPro" id="IPR005888">
    <property type="entry name" value="dTDP_Gluc_deHydtase"/>
</dbReference>
<evidence type="ECO:0000313" key="5">
    <source>
        <dbReference type="EMBL" id="KKN03795.1"/>
    </source>
</evidence>
<evidence type="ECO:0000256" key="2">
    <source>
        <dbReference type="ARBA" id="ARBA00023027"/>
    </source>
</evidence>
<dbReference type="Gene3D" id="3.90.25.10">
    <property type="entry name" value="UDP-galactose 4-epimerase, domain 1"/>
    <property type="match status" value="1"/>
</dbReference>
<gene>
    <name evidence="5" type="ORF">LCGC14_1104060</name>
</gene>
<dbReference type="Pfam" id="PF16363">
    <property type="entry name" value="GDP_Man_Dehyd"/>
    <property type="match status" value="1"/>
</dbReference>
<dbReference type="NCBIfam" id="TIGR01181">
    <property type="entry name" value="dTDP_gluc_dehyt"/>
    <property type="match status" value="1"/>
</dbReference>